<dbReference type="AlphaFoldDB" id="A0A5B8RV87"/>
<dbReference type="KEGG" id="cof:FOZ74_06245"/>
<reference evidence="2 3" key="1">
    <citation type="submission" date="2019-07" db="EMBL/GenBank/DDBJ databases">
        <title>Complete genome sequence of Comamonas sp. NLF 7-7 isolated from livestock.</title>
        <authorList>
            <person name="Kim D.H."/>
            <person name="Kim J.G."/>
        </authorList>
    </citation>
    <scope>NUCLEOTIDE SEQUENCE [LARGE SCALE GENOMIC DNA]</scope>
    <source>
        <strain evidence="2 3">NLF 7-7</strain>
    </source>
</reference>
<feature type="transmembrane region" description="Helical" evidence="1">
    <location>
        <begin position="272"/>
        <end position="294"/>
    </location>
</feature>
<proteinExistence type="predicted"/>
<keyword evidence="1" id="KW-1133">Transmembrane helix</keyword>
<name>A0A5B8RV87_9BURK</name>
<feature type="transmembrane region" description="Helical" evidence="1">
    <location>
        <begin position="79"/>
        <end position="99"/>
    </location>
</feature>
<gene>
    <name evidence="2" type="ORF">FOZ74_06245</name>
</gene>
<evidence type="ECO:0000256" key="1">
    <source>
        <dbReference type="SAM" id="Phobius"/>
    </source>
</evidence>
<feature type="transmembrane region" description="Helical" evidence="1">
    <location>
        <begin position="225"/>
        <end position="247"/>
    </location>
</feature>
<feature type="transmembrane region" description="Helical" evidence="1">
    <location>
        <begin position="111"/>
        <end position="135"/>
    </location>
</feature>
<dbReference type="Proteomes" id="UP000321199">
    <property type="component" value="Chromosome"/>
</dbReference>
<dbReference type="Pfam" id="PF11067">
    <property type="entry name" value="DUF2868"/>
    <property type="match status" value="1"/>
</dbReference>
<accession>A0A5B8RV87</accession>
<keyword evidence="3" id="KW-1185">Reference proteome</keyword>
<dbReference type="InterPro" id="IPR021296">
    <property type="entry name" value="DUF2868"/>
</dbReference>
<organism evidence="2 3">
    <name type="scientific">Comamonas flocculans</name>
    <dbReference type="NCBI Taxonomy" id="2597701"/>
    <lineage>
        <taxon>Bacteria</taxon>
        <taxon>Pseudomonadati</taxon>
        <taxon>Pseudomonadota</taxon>
        <taxon>Betaproteobacteria</taxon>
        <taxon>Burkholderiales</taxon>
        <taxon>Comamonadaceae</taxon>
        <taxon>Comamonas</taxon>
    </lineage>
</organism>
<protein>
    <submittedName>
        <fullName evidence="2">DUF2868 domain-containing protein</fullName>
    </submittedName>
</protein>
<dbReference type="RefSeq" id="WP_146912257.1">
    <property type="nucleotide sequence ID" value="NZ_CP042344.1"/>
</dbReference>
<keyword evidence="1" id="KW-0472">Membrane</keyword>
<evidence type="ECO:0000313" key="2">
    <source>
        <dbReference type="EMBL" id="QEA12662.1"/>
    </source>
</evidence>
<sequence>MDSRPFHPAGDAPPPSALQMALIVRAVQRIEREGPLDDAAELRRAWGAGGTRARQVALRAWLLGDRLGLPQELARWRSWGGFAVLLLALLLALAGLAAARSVLTPERSINAVAAFVTLLGLHLVTLLLWLLGLAWSARGGMLSMPGPSLGRWVLAASARLAPGRGRHAPLLWQALAGVLGRERLWPWLGGLLSHGIWALSLALTLLVLAFAFAFQSYRLSWETTILSAGFFEGFVRATGALPALLGWPVPGPEAVLAAGRGAPADAASQHAWAMWLLGCVLFYGLLPRGVLALWSWRRWRRGSAQAQAVDMADPAVQAIVRRLDALEPVPQVLDPEHRAAAPTTAQAAAGAVPGAGAPLVVGFELRPQQPWPLPELAHLASERLDGSGAQRERFFARLAAERPASLLWVVHAGASPDRGTARLLREASQSVPRMALWPLGEPGRERWRAWLKSEGFSGLALVEQAQPAIEWIADRERP</sequence>
<feature type="transmembrane region" description="Helical" evidence="1">
    <location>
        <begin position="191"/>
        <end position="213"/>
    </location>
</feature>
<dbReference type="EMBL" id="CP042344">
    <property type="protein sequence ID" value="QEA12662.1"/>
    <property type="molecule type" value="Genomic_DNA"/>
</dbReference>
<evidence type="ECO:0000313" key="3">
    <source>
        <dbReference type="Proteomes" id="UP000321199"/>
    </source>
</evidence>
<dbReference type="OrthoDB" id="6210861at2"/>
<keyword evidence="1" id="KW-0812">Transmembrane</keyword>